<gene>
    <name evidence="3" type="ORF">BW247_11765</name>
</gene>
<evidence type="ECO:0000256" key="1">
    <source>
        <dbReference type="ARBA" id="ARBA00008791"/>
    </source>
</evidence>
<sequence length="158" mass="16720">MSLYHRIIVPMDDSLAAHAGLRAAIDLAQDQQAALKIIAVVDEASEGYSGGELGWIPPAEMNSEMESGARQLLQEAEQRAVAAGLSPESELIVAPDGHVARHIGAAATAWQADLIVLGTHGRHGFSRWLLGSTTENLLRGLAIALHIVPCTQAESART</sequence>
<protein>
    <recommendedName>
        <fullName evidence="2">UspA domain-containing protein</fullName>
    </recommendedName>
</protein>
<dbReference type="PRINTS" id="PR01438">
    <property type="entry name" value="UNVRSLSTRESS"/>
</dbReference>
<dbReference type="Proteomes" id="UP000243807">
    <property type="component" value="Chromosome"/>
</dbReference>
<name>A0A1P8UIN0_9GAMM</name>
<feature type="domain" description="UspA" evidence="2">
    <location>
        <begin position="4"/>
        <end position="149"/>
    </location>
</feature>
<comment type="similarity">
    <text evidence="1">Belongs to the universal stress protein A family.</text>
</comment>
<dbReference type="Gene3D" id="3.40.50.620">
    <property type="entry name" value="HUPs"/>
    <property type="match status" value="1"/>
</dbReference>
<dbReference type="CDD" id="cd00293">
    <property type="entry name" value="USP-like"/>
    <property type="match status" value="1"/>
</dbReference>
<dbReference type="STRING" id="1765967.BW247_11765"/>
<dbReference type="Pfam" id="PF00582">
    <property type="entry name" value="Usp"/>
    <property type="match status" value="1"/>
</dbReference>
<keyword evidence="4" id="KW-1185">Reference proteome</keyword>
<organism evidence="3 4">
    <name type="scientific">Acidihalobacter ferrooxydans</name>
    <dbReference type="NCBI Taxonomy" id="1765967"/>
    <lineage>
        <taxon>Bacteria</taxon>
        <taxon>Pseudomonadati</taxon>
        <taxon>Pseudomonadota</taxon>
        <taxon>Gammaproteobacteria</taxon>
        <taxon>Chromatiales</taxon>
        <taxon>Ectothiorhodospiraceae</taxon>
        <taxon>Acidihalobacter</taxon>
    </lineage>
</organism>
<proteinExistence type="inferred from homology"/>
<dbReference type="InterPro" id="IPR006016">
    <property type="entry name" value="UspA"/>
</dbReference>
<dbReference type="PANTHER" id="PTHR46268:SF15">
    <property type="entry name" value="UNIVERSAL STRESS PROTEIN HP_0031"/>
    <property type="match status" value="1"/>
</dbReference>
<dbReference type="EMBL" id="CP019434">
    <property type="protein sequence ID" value="APZ43682.1"/>
    <property type="molecule type" value="Genomic_DNA"/>
</dbReference>
<dbReference type="PANTHER" id="PTHR46268">
    <property type="entry name" value="STRESS RESPONSE PROTEIN NHAX"/>
    <property type="match status" value="1"/>
</dbReference>
<evidence type="ECO:0000313" key="3">
    <source>
        <dbReference type="EMBL" id="APZ43682.1"/>
    </source>
</evidence>
<evidence type="ECO:0000313" key="4">
    <source>
        <dbReference type="Proteomes" id="UP000243807"/>
    </source>
</evidence>
<dbReference type="SUPFAM" id="SSF52402">
    <property type="entry name" value="Adenine nucleotide alpha hydrolases-like"/>
    <property type="match status" value="1"/>
</dbReference>
<dbReference type="RefSeq" id="WP_076837318.1">
    <property type="nucleotide sequence ID" value="NZ_CP019434.1"/>
</dbReference>
<dbReference type="AlphaFoldDB" id="A0A1P8UIN0"/>
<dbReference type="OrthoDB" id="9792500at2"/>
<dbReference type="InterPro" id="IPR006015">
    <property type="entry name" value="Universal_stress_UspA"/>
</dbReference>
<dbReference type="KEGG" id="afy:BW247_11765"/>
<accession>A0A1P8UIN0</accession>
<reference evidence="3 4" key="1">
    <citation type="submission" date="2017-01" db="EMBL/GenBank/DDBJ databases">
        <title>Draft sequence of Acidihalobacter ferrooxidans strain DSM 14175 (strain V8).</title>
        <authorList>
            <person name="Khaleque H.N."/>
            <person name="Ramsay J.P."/>
            <person name="Murphy R.J.T."/>
            <person name="Kaksonen A.H."/>
            <person name="Boxall N.J."/>
            <person name="Watkin E.L.J."/>
        </authorList>
    </citation>
    <scope>NUCLEOTIDE SEQUENCE [LARGE SCALE GENOMIC DNA]</scope>
    <source>
        <strain evidence="3 4">V8</strain>
    </source>
</reference>
<evidence type="ECO:0000259" key="2">
    <source>
        <dbReference type="Pfam" id="PF00582"/>
    </source>
</evidence>
<dbReference type="InterPro" id="IPR014729">
    <property type="entry name" value="Rossmann-like_a/b/a_fold"/>
</dbReference>